<name>A0A848F6S2_9BURK</name>
<dbReference type="Proteomes" id="UP000574067">
    <property type="component" value="Unassembled WGS sequence"/>
</dbReference>
<organism evidence="2 3">
    <name type="scientific">Azohydromonas caseinilytica</name>
    <dbReference type="NCBI Taxonomy" id="2728836"/>
    <lineage>
        <taxon>Bacteria</taxon>
        <taxon>Pseudomonadati</taxon>
        <taxon>Pseudomonadota</taxon>
        <taxon>Betaproteobacteria</taxon>
        <taxon>Burkholderiales</taxon>
        <taxon>Sphaerotilaceae</taxon>
        <taxon>Azohydromonas</taxon>
    </lineage>
</organism>
<dbReference type="EMBL" id="JABBFW010000005">
    <property type="protein sequence ID" value="NML15274.1"/>
    <property type="molecule type" value="Genomic_DNA"/>
</dbReference>
<gene>
    <name evidence="2" type="ORF">HHL10_09810</name>
</gene>
<sequence>MKSLLKAFLSTLLALVALTVHAADQDDAAKAAKEILALLQQRQFETLWDSQTSEFFKKRMTKESFMANMTVGRSQLGSANEARFVDMAYSQTDPTTSIKGEIYAFNYATSYTAGKFYERIVVIKEKDGRFRLAGLWGAPATAPTPTSKPQ</sequence>
<feature type="chain" id="PRO_5032271726" evidence="1">
    <location>
        <begin position="23"/>
        <end position="150"/>
    </location>
</feature>
<evidence type="ECO:0000313" key="2">
    <source>
        <dbReference type="EMBL" id="NML15274.1"/>
    </source>
</evidence>
<dbReference type="Pfam" id="PF13211">
    <property type="entry name" value="DUF4019"/>
    <property type="match status" value="1"/>
</dbReference>
<comment type="caution">
    <text evidence="2">The sequence shown here is derived from an EMBL/GenBank/DDBJ whole genome shotgun (WGS) entry which is preliminary data.</text>
</comment>
<evidence type="ECO:0000313" key="3">
    <source>
        <dbReference type="Proteomes" id="UP000574067"/>
    </source>
</evidence>
<keyword evidence="1" id="KW-0732">Signal</keyword>
<protein>
    <submittedName>
        <fullName evidence="2">DUF4019 domain-containing protein</fullName>
    </submittedName>
</protein>
<dbReference type="RefSeq" id="WP_169160172.1">
    <property type="nucleotide sequence ID" value="NZ_JABBFW010000005.1"/>
</dbReference>
<evidence type="ECO:0000256" key="1">
    <source>
        <dbReference type="SAM" id="SignalP"/>
    </source>
</evidence>
<keyword evidence="3" id="KW-1185">Reference proteome</keyword>
<dbReference type="InterPro" id="IPR025091">
    <property type="entry name" value="DUF4019"/>
</dbReference>
<reference evidence="2 3" key="1">
    <citation type="submission" date="2020-04" db="EMBL/GenBank/DDBJ databases">
        <title>Azohydromonas sp. isolated from soil.</title>
        <authorList>
            <person name="Dahal R.H."/>
        </authorList>
    </citation>
    <scope>NUCLEOTIDE SEQUENCE [LARGE SCALE GENOMIC DNA]</scope>
    <source>
        <strain evidence="2 3">G-1-1-14</strain>
    </source>
</reference>
<dbReference type="AlphaFoldDB" id="A0A848F6S2"/>
<feature type="signal peptide" evidence="1">
    <location>
        <begin position="1"/>
        <end position="22"/>
    </location>
</feature>
<proteinExistence type="predicted"/>
<accession>A0A848F6S2</accession>